<feature type="region of interest" description="Disordered" evidence="1">
    <location>
        <begin position="64"/>
        <end position="96"/>
    </location>
</feature>
<dbReference type="EMBL" id="BAABIL010000323">
    <property type="protein sequence ID" value="GAA4981662.1"/>
    <property type="molecule type" value="Genomic_DNA"/>
</dbReference>
<keyword evidence="2" id="KW-1133">Transmembrane helix</keyword>
<evidence type="ECO:0000256" key="1">
    <source>
        <dbReference type="SAM" id="MobiDB-lite"/>
    </source>
</evidence>
<keyword evidence="2" id="KW-0472">Membrane</keyword>
<feature type="transmembrane region" description="Helical" evidence="2">
    <location>
        <begin position="39"/>
        <end position="57"/>
    </location>
</feature>
<evidence type="ECO:0000313" key="3">
    <source>
        <dbReference type="EMBL" id="GAA4981662.1"/>
    </source>
</evidence>
<keyword evidence="2" id="KW-0812">Transmembrane</keyword>
<dbReference type="Proteomes" id="UP001501195">
    <property type="component" value="Unassembled WGS sequence"/>
</dbReference>
<reference evidence="4" key="1">
    <citation type="journal article" date="2019" name="Int. J. Syst. Evol. Microbiol.">
        <title>The Global Catalogue of Microorganisms (GCM) 10K type strain sequencing project: providing services to taxonomists for standard genome sequencing and annotation.</title>
        <authorList>
            <consortium name="The Broad Institute Genomics Platform"/>
            <consortium name="The Broad Institute Genome Sequencing Center for Infectious Disease"/>
            <person name="Wu L."/>
            <person name="Ma J."/>
        </authorList>
    </citation>
    <scope>NUCLEOTIDE SEQUENCE [LARGE SCALE GENOMIC DNA]</scope>
    <source>
        <strain evidence="4">JCM 18126</strain>
    </source>
</reference>
<comment type="caution">
    <text evidence="3">The sequence shown here is derived from an EMBL/GenBank/DDBJ whole genome shotgun (WGS) entry which is preliminary data.</text>
</comment>
<evidence type="ECO:0008006" key="5">
    <source>
        <dbReference type="Google" id="ProtNLM"/>
    </source>
</evidence>
<evidence type="ECO:0000313" key="4">
    <source>
        <dbReference type="Proteomes" id="UP001501195"/>
    </source>
</evidence>
<feature type="region of interest" description="Disordered" evidence="1">
    <location>
        <begin position="1"/>
        <end position="22"/>
    </location>
</feature>
<proteinExistence type="predicted"/>
<accession>A0ABP9HXU3</accession>
<evidence type="ECO:0000256" key="2">
    <source>
        <dbReference type="SAM" id="Phobius"/>
    </source>
</evidence>
<gene>
    <name evidence="3" type="ORF">GCM10023225_22090</name>
</gene>
<organism evidence="3 4">
    <name type="scientific">Kineococcus glutinatus</name>
    <dbReference type="NCBI Taxonomy" id="1070872"/>
    <lineage>
        <taxon>Bacteria</taxon>
        <taxon>Bacillati</taxon>
        <taxon>Actinomycetota</taxon>
        <taxon>Actinomycetes</taxon>
        <taxon>Kineosporiales</taxon>
        <taxon>Kineosporiaceae</taxon>
        <taxon>Kineococcus</taxon>
    </lineage>
</organism>
<sequence>MNDLDVKSLLDAASRTTPREHDPVAAVLRRHQHARRRNIALATTGLLAACTAAALVVTTPGGDGAGRTQLAPPAGPATSAPAPAPQWEPPGIEAGERGINGVEITAEGYEMRAGSAEAACVAPGAITVVAAPTSGMGQECDLSPDGPGALLMPWMVRQWTGGAGITSGLTLIDGVPVYLDNMPYGEESAAIISVPSRGVRVQLAGDEAQVRALLDSLTIQPRPGERQAPARASSNPVAGATITETTSEWMGQSRDPVLLARLQEVVDTAPLVHGEPDCTFTPGQQAQIDLLTTPDYEHNPDHTPTERSLREYTYLAVDLTGACDVVFSSTGAVLRPDTAQFQQLLQELRDSNDS</sequence>
<dbReference type="RefSeq" id="WP_345712598.1">
    <property type="nucleotide sequence ID" value="NZ_BAABIL010000323.1"/>
</dbReference>
<protein>
    <recommendedName>
        <fullName evidence="5">DUF5642 domain-containing protein</fullName>
    </recommendedName>
</protein>
<keyword evidence="4" id="KW-1185">Reference proteome</keyword>
<name>A0ABP9HXU3_9ACTN</name>